<proteinExistence type="predicted"/>
<sequence>MAMPWAFILGWRNKPKKTGSSTRTNFCLPKGMFMLEPIRIAKSIKMVTSGEKPSFSKPMVTI</sequence>
<dbReference type="AlphaFoldDB" id="X1M6M8"/>
<accession>X1M6M8</accession>
<reference evidence="1" key="1">
    <citation type="journal article" date="2014" name="Front. Microbiol.">
        <title>High frequency of phylogenetically diverse reductive dehalogenase-homologous genes in deep subseafloor sedimentary metagenomes.</title>
        <authorList>
            <person name="Kawai M."/>
            <person name="Futagami T."/>
            <person name="Toyoda A."/>
            <person name="Takaki Y."/>
            <person name="Nishi S."/>
            <person name="Hori S."/>
            <person name="Arai W."/>
            <person name="Tsubouchi T."/>
            <person name="Morono Y."/>
            <person name="Uchiyama I."/>
            <person name="Ito T."/>
            <person name="Fujiyama A."/>
            <person name="Inagaki F."/>
            <person name="Takami H."/>
        </authorList>
    </citation>
    <scope>NUCLEOTIDE SEQUENCE</scope>
    <source>
        <strain evidence="1">Expedition CK06-06</strain>
    </source>
</reference>
<dbReference type="EMBL" id="BARV01005037">
    <property type="protein sequence ID" value="GAI10355.1"/>
    <property type="molecule type" value="Genomic_DNA"/>
</dbReference>
<protein>
    <submittedName>
        <fullName evidence="1">Uncharacterized protein</fullName>
    </submittedName>
</protein>
<evidence type="ECO:0000313" key="1">
    <source>
        <dbReference type="EMBL" id="GAI10355.1"/>
    </source>
</evidence>
<name>X1M6M8_9ZZZZ</name>
<gene>
    <name evidence="1" type="ORF">S06H3_10731</name>
</gene>
<comment type="caution">
    <text evidence="1">The sequence shown here is derived from an EMBL/GenBank/DDBJ whole genome shotgun (WGS) entry which is preliminary data.</text>
</comment>
<organism evidence="1">
    <name type="scientific">marine sediment metagenome</name>
    <dbReference type="NCBI Taxonomy" id="412755"/>
    <lineage>
        <taxon>unclassified sequences</taxon>
        <taxon>metagenomes</taxon>
        <taxon>ecological metagenomes</taxon>
    </lineage>
</organism>